<dbReference type="PANTHER" id="PTHR33383:SF1">
    <property type="entry name" value="MEMBRANE PROTEIN INSERTION EFFICIENCY FACTOR-RELATED"/>
    <property type="match status" value="1"/>
</dbReference>
<keyword evidence="3" id="KW-1185">Reference proteome</keyword>
<dbReference type="RefSeq" id="WP_219002381.1">
    <property type="nucleotide sequence ID" value="NZ_CP079194.1"/>
</dbReference>
<name>A0A8F6TV98_9RHOB</name>
<dbReference type="PANTHER" id="PTHR33383">
    <property type="entry name" value="MEMBRANE PROTEIN INSERTION EFFICIENCY FACTOR-RELATED"/>
    <property type="match status" value="1"/>
</dbReference>
<proteinExistence type="inferred from homology"/>
<comment type="function">
    <text evidence="1">Could be involved in insertion of integral membrane proteins into the membrane.</text>
</comment>
<gene>
    <name evidence="2" type="primary">yidD</name>
    <name evidence="2" type="ORF">KYE46_17095</name>
</gene>
<reference evidence="2 3" key="1">
    <citation type="submission" date="2021-07" db="EMBL/GenBank/DDBJ databases">
        <title>A novel Jannaschia species isolated from marine dinoflagellate Ceratoperidinium margalefii.</title>
        <authorList>
            <person name="Jiang Y."/>
            <person name="Li Z."/>
        </authorList>
    </citation>
    <scope>NUCLEOTIDE SEQUENCE [LARGE SCALE GENOMIC DNA]</scope>
    <source>
        <strain evidence="2 3">J12C1-MA-4</strain>
    </source>
</reference>
<protein>
    <recommendedName>
        <fullName evidence="1">Putative membrane protein insertion efficiency factor</fullName>
    </recommendedName>
</protein>
<dbReference type="EMBL" id="CP079194">
    <property type="protein sequence ID" value="QXT39611.1"/>
    <property type="molecule type" value="Genomic_DNA"/>
</dbReference>
<dbReference type="HAMAP" id="MF_00386">
    <property type="entry name" value="UPF0161_YidD"/>
    <property type="match status" value="1"/>
</dbReference>
<evidence type="ECO:0000256" key="1">
    <source>
        <dbReference type="HAMAP-Rule" id="MF_00386"/>
    </source>
</evidence>
<dbReference type="NCBIfam" id="TIGR00278">
    <property type="entry name" value="membrane protein insertion efficiency factor YidD"/>
    <property type="match status" value="1"/>
</dbReference>
<dbReference type="AlphaFoldDB" id="A0A8F6TV98"/>
<evidence type="ECO:0000313" key="2">
    <source>
        <dbReference type="EMBL" id="QXT39611.1"/>
    </source>
</evidence>
<dbReference type="Pfam" id="PF01809">
    <property type="entry name" value="YidD"/>
    <property type="match status" value="1"/>
</dbReference>
<dbReference type="KEGG" id="gce:KYE46_17095"/>
<evidence type="ECO:0000313" key="3">
    <source>
        <dbReference type="Proteomes" id="UP000825009"/>
    </source>
</evidence>
<sequence length="73" mass="8191">MNPLAFIVSLPIRFYRLVISPMIATNCRFTPTCSTYAMEALRKHGAIKGTWLASRRILRCHPWGGSGIDNVPD</sequence>
<organism evidence="2 3">
    <name type="scientific">Gymnodinialimonas ceratoperidinii</name>
    <dbReference type="NCBI Taxonomy" id="2856823"/>
    <lineage>
        <taxon>Bacteria</taxon>
        <taxon>Pseudomonadati</taxon>
        <taxon>Pseudomonadota</taxon>
        <taxon>Alphaproteobacteria</taxon>
        <taxon>Rhodobacterales</taxon>
        <taxon>Paracoccaceae</taxon>
        <taxon>Gymnodinialimonas</taxon>
    </lineage>
</organism>
<keyword evidence="1" id="KW-0472">Membrane</keyword>
<dbReference type="GO" id="GO:0005886">
    <property type="term" value="C:plasma membrane"/>
    <property type="evidence" value="ECO:0007669"/>
    <property type="project" value="UniProtKB-SubCell"/>
</dbReference>
<dbReference type="SMART" id="SM01234">
    <property type="entry name" value="Haemolytic"/>
    <property type="match status" value="1"/>
</dbReference>
<accession>A0A8F6TV98</accession>
<dbReference type="InterPro" id="IPR002696">
    <property type="entry name" value="Membr_insert_effic_factor_YidD"/>
</dbReference>
<comment type="similarity">
    <text evidence="1">Belongs to the UPF0161 family.</text>
</comment>
<comment type="subcellular location">
    <subcellularLocation>
        <location evidence="1">Cell membrane</location>
        <topology evidence="1">Peripheral membrane protein</topology>
        <orientation evidence="1">Cytoplasmic side</orientation>
    </subcellularLocation>
</comment>
<keyword evidence="1" id="KW-1003">Cell membrane</keyword>
<dbReference type="Proteomes" id="UP000825009">
    <property type="component" value="Chromosome"/>
</dbReference>